<keyword evidence="5 12" id="KW-0732">Signal</keyword>
<keyword evidence="6 12" id="KW-0653">Protein transport</keyword>
<evidence type="ECO:0000256" key="3">
    <source>
        <dbReference type="ARBA" id="ARBA00022475"/>
    </source>
</evidence>
<evidence type="ECO:0000256" key="9">
    <source>
        <dbReference type="ARBA" id="ARBA00023139"/>
    </source>
</evidence>
<evidence type="ECO:0000256" key="13">
    <source>
        <dbReference type="SAM" id="MobiDB-lite"/>
    </source>
</evidence>
<accession>A0A0R2BIP9</accession>
<evidence type="ECO:0000256" key="8">
    <source>
        <dbReference type="ARBA" id="ARBA00023136"/>
    </source>
</evidence>
<name>A0A0R2BIP9_9LACO</name>
<dbReference type="InterPro" id="IPR047196">
    <property type="entry name" value="YidC_ALB_C"/>
</dbReference>
<evidence type="ECO:0000313" key="16">
    <source>
        <dbReference type="Proteomes" id="UP000051813"/>
    </source>
</evidence>
<dbReference type="PATRIC" id="fig|1423738.3.peg.66"/>
<protein>
    <recommendedName>
        <fullName evidence="12">Membrane protein insertase YidC</fullName>
    </recommendedName>
    <alternativeName>
        <fullName evidence="12">Foldase YidC</fullName>
    </alternativeName>
    <alternativeName>
        <fullName evidence="12">Membrane integrase YidC</fullName>
    </alternativeName>
    <alternativeName>
        <fullName evidence="12">Membrane protein YidC</fullName>
    </alternativeName>
</protein>
<dbReference type="InterPro" id="IPR001708">
    <property type="entry name" value="YidC/ALB3/OXA1/COX18"/>
</dbReference>
<feature type="region of interest" description="Disordered" evidence="13">
    <location>
        <begin position="259"/>
        <end position="289"/>
    </location>
</feature>
<evidence type="ECO:0000313" key="15">
    <source>
        <dbReference type="EMBL" id="KRM78912.1"/>
    </source>
</evidence>
<keyword evidence="10 12" id="KW-0143">Chaperone</keyword>
<dbReference type="InterPro" id="IPR023060">
    <property type="entry name" value="YidC/YidC1/YidC2_Firmicutes"/>
</dbReference>
<keyword evidence="2 12" id="KW-0813">Transport</keyword>
<dbReference type="PANTHER" id="PTHR12428:SF65">
    <property type="entry name" value="CYTOCHROME C OXIDASE ASSEMBLY PROTEIN COX18, MITOCHONDRIAL"/>
    <property type="match status" value="1"/>
</dbReference>
<dbReference type="HAMAP" id="MF_01811">
    <property type="entry name" value="YidC_type2"/>
    <property type="match status" value="1"/>
</dbReference>
<evidence type="ECO:0000256" key="10">
    <source>
        <dbReference type="ARBA" id="ARBA00023186"/>
    </source>
</evidence>
<comment type="similarity">
    <text evidence="12">Belongs to the OXA1/ALB3/YidC family. Type 2 subfamily.</text>
</comment>
<proteinExistence type="inferred from homology"/>
<dbReference type="NCBIfam" id="TIGR03592">
    <property type="entry name" value="yidC_oxa1_cterm"/>
    <property type="match status" value="1"/>
</dbReference>
<feature type="compositionally biased region" description="Basic residues" evidence="13">
    <location>
        <begin position="277"/>
        <end position="289"/>
    </location>
</feature>
<keyword evidence="7 12" id="KW-1133">Transmembrane helix</keyword>
<dbReference type="GO" id="GO:0015031">
    <property type="term" value="P:protein transport"/>
    <property type="evidence" value="ECO:0007669"/>
    <property type="project" value="UniProtKB-KW"/>
</dbReference>
<evidence type="ECO:0000256" key="7">
    <source>
        <dbReference type="ARBA" id="ARBA00022989"/>
    </source>
</evidence>
<keyword evidence="11 12" id="KW-0449">Lipoprotein</keyword>
<reference evidence="15 16" key="1">
    <citation type="journal article" date="2015" name="Genome Announc.">
        <title>Expanding the biotechnology potential of lactobacilli through comparative genomics of 213 strains and associated genera.</title>
        <authorList>
            <person name="Sun Z."/>
            <person name="Harris H.M."/>
            <person name="McCann A."/>
            <person name="Guo C."/>
            <person name="Argimon S."/>
            <person name="Zhang W."/>
            <person name="Yang X."/>
            <person name="Jeffery I.B."/>
            <person name="Cooney J.C."/>
            <person name="Kagawa T.F."/>
            <person name="Liu W."/>
            <person name="Song Y."/>
            <person name="Salvetti E."/>
            <person name="Wrobel A."/>
            <person name="Rasinkangas P."/>
            <person name="Parkhill J."/>
            <person name="Rea M.C."/>
            <person name="O'Sullivan O."/>
            <person name="Ritari J."/>
            <person name="Douillard F.P."/>
            <person name="Paul Ross R."/>
            <person name="Yang R."/>
            <person name="Briner A.E."/>
            <person name="Felis G.E."/>
            <person name="de Vos W.M."/>
            <person name="Barrangou R."/>
            <person name="Klaenhammer T.R."/>
            <person name="Caufield P.W."/>
            <person name="Cui Y."/>
            <person name="Zhang H."/>
            <person name="O'Toole P.W."/>
        </authorList>
    </citation>
    <scope>NUCLEOTIDE SEQUENCE [LARGE SCALE GENOMIC DNA]</scope>
    <source>
        <strain evidence="15 16">DSM 20335</strain>
    </source>
</reference>
<feature type="transmembrane region" description="Helical" evidence="12">
    <location>
        <begin position="66"/>
        <end position="89"/>
    </location>
</feature>
<evidence type="ECO:0000256" key="1">
    <source>
        <dbReference type="ARBA" id="ARBA00004651"/>
    </source>
</evidence>
<keyword evidence="8 12" id="KW-0472">Membrane</keyword>
<comment type="caution">
    <text evidence="15">The sequence shown here is derived from an EMBL/GenBank/DDBJ whole genome shotgun (WGS) entry which is preliminary data.</text>
</comment>
<evidence type="ECO:0000256" key="12">
    <source>
        <dbReference type="HAMAP-Rule" id="MF_01811"/>
    </source>
</evidence>
<comment type="function">
    <text evidence="12">Required for the insertion and/or proper folding and/or complex formation of integral membrane proteins into the membrane. Involved in integration of membrane proteins that insert both dependently and independently of the Sec translocase complex, as well as at least some lipoproteins.</text>
</comment>
<keyword evidence="4 12" id="KW-0812">Transmembrane</keyword>
<dbReference type="PRINTS" id="PR00701">
    <property type="entry name" value="60KDINNERMP"/>
</dbReference>
<feature type="transmembrane region" description="Helical" evidence="12">
    <location>
        <begin position="182"/>
        <end position="202"/>
    </location>
</feature>
<keyword evidence="3 12" id="KW-1003">Cell membrane</keyword>
<gene>
    <name evidence="12" type="primary">yidC</name>
    <name evidence="15" type="ORF">FC84_GL000066</name>
</gene>
<evidence type="ECO:0000256" key="2">
    <source>
        <dbReference type="ARBA" id="ARBA00022448"/>
    </source>
</evidence>
<comment type="subcellular location">
    <subcellularLocation>
        <location evidence="1 12">Cell membrane</location>
        <topology evidence="1 12">Multi-pass membrane protein</topology>
    </subcellularLocation>
</comment>
<keyword evidence="16" id="KW-1185">Reference proteome</keyword>
<dbReference type="InterPro" id="IPR028055">
    <property type="entry name" value="YidC/Oxa/ALB_C"/>
</dbReference>
<comment type="caution">
    <text evidence="12">Lacks conserved residue(s) required for the propagation of feature annotation.</text>
</comment>
<evidence type="ECO:0000256" key="6">
    <source>
        <dbReference type="ARBA" id="ARBA00022927"/>
    </source>
</evidence>
<dbReference type="EMBL" id="AYYK01000008">
    <property type="protein sequence ID" value="KRM78912.1"/>
    <property type="molecule type" value="Genomic_DNA"/>
</dbReference>
<keyword evidence="9" id="KW-0564">Palmitate</keyword>
<evidence type="ECO:0000256" key="4">
    <source>
        <dbReference type="ARBA" id="ARBA00022692"/>
    </source>
</evidence>
<evidence type="ECO:0000256" key="5">
    <source>
        <dbReference type="ARBA" id="ARBA00022729"/>
    </source>
</evidence>
<dbReference type="STRING" id="1423738.FC84_GL000066"/>
<dbReference type="PANTHER" id="PTHR12428">
    <property type="entry name" value="OXA1"/>
    <property type="match status" value="1"/>
</dbReference>
<dbReference type="Proteomes" id="UP000051813">
    <property type="component" value="Unassembled WGS sequence"/>
</dbReference>
<dbReference type="Pfam" id="PF02096">
    <property type="entry name" value="60KD_IMP"/>
    <property type="match status" value="1"/>
</dbReference>
<dbReference type="GO" id="GO:0051205">
    <property type="term" value="P:protein insertion into membrane"/>
    <property type="evidence" value="ECO:0007669"/>
    <property type="project" value="TreeGrafter"/>
</dbReference>
<dbReference type="AlphaFoldDB" id="A0A0R2BIP9"/>
<dbReference type="GO" id="GO:0032977">
    <property type="term" value="F:membrane insertase activity"/>
    <property type="evidence" value="ECO:0007669"/>
    <property type="project" value="InterPro"/>
</dbReference>
<dbReference type="CDD" id="cd20070">
    <property type="entry name" value="5TM_YidC_Alb3"/>
    <property type="match status" value="1"/>
</dbReference>
<feature type="domain" description="Membrane insertase YidC/Oxa/ALB C-terminal" evidence="14">
    <location>
        <begin position="71"/>
        <end position="253"/>
    </location>
</feature>
<evidence type="ECO:0000259" key="14">
    <source>
        <dbReference type="Pfam" id="PF02096"/>
    </source>
</evidence>
<evidence type="ECO:0000256" key="11">
    <source>
        <dbReference type="ARBA" id="ARBA00023288"/>
    </source>
</evidence>
<feature type="compositionally biased region" description="Basic and acidic residues" evidence="13">
    <location>
        <begin position="259"/>
        <end position="276"/>
    </location>
</feature>
<dbReference type="PROSITE" id="PS51257">
    <property type="entry name" value="PROKAR_LIPOPROTEIN"/>
    <property type="match status" value="1"/>
</dbReference>
<sequence>MIREEKLVKKRSHLKRVLLAVSLLSLMLFLTACGNLNAPITSESTGFWDHYVLYSFSRFILKLASLLGGSYGWAIVVFTIIVRIILLPLNHFSTKNMKKQSAIQPELQALQKKYSGKDVETQQKLREETQKLMSEAGVNPMLGCLPMLIQLPFMYALYQAIWRTTELRQGTFLWMQLGERDPYYIMAILAGVFTFLSTWISNMSMPQNGSTGKIMMYVMPFMIMIPALTIASAISLYWVVSNAFQVVQTLILQNPFKAKREQDEKEQAQREHDRNLRRARKRAYSKRKK</sequence>
<organism evidence="15 16">
    <name type="scientific">Lapidilactobacillus dextrinicus DSM 20335</name>
    <dbReference type="NCBI Taxonomy" id="1423738"/>
    <lineage>
        <taxon>Bacteria</taxon>
        <taxon>Bacillati</taxon>
        <taxon>Bacillota</taxon>
        <taxon>Bacilli</taxon>
        <taxon>Lactobacillales</taxon>
        <taxon>Lactobacillaceae</taxon>
        <taxon>Lapidilactobacillus</taxon>
    </lineage>
</organism>
<feature type="transmembrane region" description="Helical" evidence="12">
    <location>
        <begin position="214"/>
        <end position="240"/>
    </location>
</feature>
<dbReference type="GO" id="GO:0005886">
    <property type="term" value="C:plasma membrane"/>
    <property type="evidence" value="ECO:0007669"/>
    <property type="project" value="UniProtKB-SubCell"/>
</dbReference>